<dbReference type="PANTHER" id="PTHR45628:SF1">
    <property type="entry name" value="VOLTAGE-DEPENDENT CALCIUM CHANNEL TYPE D SUBUNIT ALPHA-1"/>
    <property type="match status" value="1"/>
</dbReference>
<dbReference type="InterPro" id="IPR027359">
    <property type="entry name" value="Volt_channel_dom_sf"/>
</dbReference>
<dbReference type="Gene3D" id="1.10.287.70">
    <property type="match status" value="1"/>
</dbReference>
<evidence type="ECO:0000256" key="4">
    <source>
        <dbReference type="ARBA" id="ARBA00022673"/>
    </source>
</evidence>
<dbReference type="OMA" id="YANCELD"/>
<feature type="domain" description="Ion transport" evidence="13">
    <location>
        <begin position="147"/>
        <end position="202"/>
    </location>
</feature>
<organism evidence="14 15">
    <name type="scientific">Romanomermis culicivorax</name>
    <name type="common">Nematode worm</name>
    <dbReference type="NCBI Taxonomy" id="13658"/>
    <lineage>
        <taxon>Eukaryota</taxon>
        <taxon>Metazoa</taxon>
        <taxon>Ecdysozoa</taxon>
        <taxon>Nematoda</taxon>
        <taxon>Enoplea</taxon>
        <taxon>Dorylaimia</taxon>
        <taxon>Mermithida</taxon>
        <taxon>Mermithoidea</taxon>
        <taxon>Mermithidae</taxon>
        <taxon>Romanomermis</taxon>
    </lineage>
</organism>
<reference evidence="15" key="1">
    <citation type="submission" date="2022-11" db="UniProtKB">
        <authorList>
            <consortium name="WormBaseParasite"/>
        </authorList>
    </citation>
    <scope>IDENTIFICATION</scope>
</reference>
<evidence type="ECO:0000256" key="7">
    <source>
        <dbReference type="ARBA" id="ARBA00022882"/>
    </source>
</evidence>
<dbReference type="Proteomes" id="UP000887565">
    <property type="component" value="Unplaced"/>
</dbReference>
<keyword evidence="3" id="KW-0109">Calcium transport</keyword>
<dbReference type="InterPro" id="IPR005821">
    <property type="entry name" value="Ion_trans_dom"/>
</dbReference>
<evidence type="ECO:0000313" key="15">
    <source>
        <dbReference type="WBParaSite" id="nRc.2.0.1.t11823-RA"/>
    </source>
</evidence>
<dbReference type="GO" id="GO:0098703">
    <property type="term" value="P:calcium ion import across plasma membrane"/>
    <property type="evidence" value="ECO:0007669"/>
    <property type="project" value="TreeGrafter"/>
</dbReference>
<feature type="domain" description="Ion transport" evidence="13">
    <location>
        <begin position="16"/>
        <end position="104"/>
    </location>
</feature>
<keyword evidence="7" id="KW-0851">Voltage-gated channel</keyword>
<dbReference type="GO" id="GO:0005891">
    <property type="term" value="C:voltage-gated calcium channel complex"/>
    <property type="evidence" value="ECO:0007669"/>
    <property type="project" value="TreeGrafter"/>
</dbReference>
<accession>A0A915IDF4</accession>
<dbReference type="SUPFAM" id="SSF81324">
    <property type="entry name" value="Voltage-gated potassium channels"/>
    <property type="match status" value="1"/>
</dbReference>
<evidence type="ECO:0000256" key="6">
    <source>
        <dbReference type="ARBA" id="ARBA00022837"/>
    </source>
</evidence>
<comment type="subcellular location">
    <subcellularLocation>
        <location evidence="1">Membrane</location>
        <topology evidence="1">Multi-pass membrane protein</topology>
    </subcellularLocation>
</comment>
<evidence type="ECO:0000259" key="13">
    <source>
        <dbReference type="Pfam" id="PF00520"/>
    </source>
</evidence>
<evidence type="ECO:0000256" key="1">
    <source>
        <dbReference type="ARBA" id="ARBA00004141"/>
    </source>
</evidence>
<feature type="transmembrane region" description="Helical" evidence="12">
    <location>
        <begin position="72"/>
        <end position="97"/>
    </location>
</feature>
<name>A0A915IDF4_ROMCU</name>
<keyword evidence="14" id="KW-1185">Reference proteome</keyword>
<evidence type="ECO:0000313" key="14">
    <source>
        <dbReference type="Proteomes" id="UP000887565"/>
    </source>
</evidence>
<proteinExistence type="predicted"/>
<evidence type="ECO:0000256" key="11">
    <source>
        <dbReference type="ARBA" id="ARBA00023303"/>
    </source>
</evidence>
<keyword evidence="9" id="KW-0406">Ion transport</keyword>
<evidence type="ECO:0000256" key="9">
    <source>
        <dbReference type="ARBA" id="ARBA00023065"/>
    </source>
</evidence>
<sequence>GNYIVYETATSLKSEARKWENYKFNFNDAAKALCALFVLGTFEGWPEILYRGINSNVENHGPIRDYRQAVSLFFIAYIVVISFFMMNIFVGFVIVTFQQEGEREYANCELDKNQRKCIEYALKAKPQRRYIPTDRIRYKIWWFVTSNVFEYGILIVILCNTITLAMKVHNASNDYMETMDTINVVFTVIFTVEFILKIIAFTPTL</sequence>
<evidence type="ECO:0000256" key="12">
    <source>
        <dbReference type="SAM" id="Phobius"/>
    </source>
</evidence>
<dbReference type="GO" id="GO:0008331">
    <property type="term" value="F:high voltage-gated calcium channel activity"/>
    <property type="evidence" value="ECO:0007669"/>
    <property type="project" value="TreeGrafter"/>
</dbReference>
<keyword evidence="6" id="KW-0106">Calcium</keyword>
<feature type="transmembrane region" description="Helical" evidence="12">
    <location>
        <begin position="182"/>
        <end position="202"/>
    </location>
</feature>
<keyword evidence="11" id="KW-0407">Ion channel</keyword>
<keyword evidence="8 12" id="KW-1133">Transmembrane helix</keyword>
<dbReference type="WBParaSite" id="nRc.2.0.1.t11823-RA">
    <property type="protein sequence ID" value="nRc.2.0.1.t11823-RA"/>
    <property type="gene ID" value="nRc.2.0.1.g11823"/>
</dbReference>
<dbReference type="Gene3D" id="1.20.120.350">
    <property type="entry name" value="Voltage-gated potassium channels. Chain C"/>
    <property type="match status" value="1"/>
</dbReference>
<keyword evidence="4" id="KW-0107">Calcium channel</keyword>
<evidence type="ECO:0000256" key="3">
    <source>
        <dbReference type="ARBA" id="ARBA00022568"/>
    </source>
</evidence>
<keyword evidence="5 12" id="KW-0812">Transmembrane</keyword>
<dbReference type="AlphaFoldDB" id="A0A915IDF4"/>
<keyword evidence="2" id="KW-0813">Transport</keyword>
<evidence type="ECO:0000256" key="8">
    <source>
        <dbReference type="ARBA" id="ARBA00022989"/>
    </source>
</evidence>
<feature type="transmembrane region" description="Helical" evidence="12">
    <location>
        <begin position="140"/>
        <end position="162"/>
    </location>
</feature>
<dbReference type="PANTHER" id="PTHR45628">
    <property type="entry name" value="VOLTAGE-DEPENDENT CALCIUM CHANNEL TYPE A SUBUNIT ALPHA-1"/>
    <property type="match status" value="1"/>
</dbReference>
<evidence type="ECO:0000256" key="5">
    <source>
        <dbReference type="ARBA" id="ARBA00022692"/>
    </source>
</evidence>
<keyword evidence="10 12" id="KW-0472">Membrane</keyword>
<protein>
    <submittedName>
        <fullName evidence="15">Ion transport domain-containing protein</fullName>
    </submittedName>
</protein>
<dbReference type="Pfam" id="PF00520">
    <property type="entry name" value="Ion_trans"/>
    <property type="match status" value="2"/>
</dbReference>
<dbReference type="InterPro" id="IPR050599">
    <property type="entry name" value="VDCC_alpha-1_subunit"/>
</dbReference>
<evidence type="ECO:0000256" key="2">
    <source>
        <dbReference type="ARBA" id="ARBA00022448"/>
    </source>
</evidence>
<evidence type="ECO:0000256" key="10">
    <source>
        <dbReference type="ARBA" id="ARBA00023136"/>
    </source>
</evidence>